<dbReference type="SMART" id="SM00336">
    <property type="entry name" value="BBOX"/>
    <property type="match status" value="1"/>
</dbReference>
<dbReference type="CDD" id="cd16040">
    <property type="entry name" value="SPRY_PRY_SNTX"/>
    <property type="match status" value="1"/>
</dbReference>
<dbReference type="InterPro" id="IPR043136">
    <property type="entry name" value="B30.2/SPRY_sf"/>
</dbReference>
<evidence type="ECO:0000256" key="2">
    <source>
        <dbReference type="ARBA" id="ARBA00022771"/>
    </source>
</evidence>
<comment type="caution">
    <text evidence="9">The sequence shown here is derived from an EMBL/GenBank/DDBJ whole genome shotgun (WGS) entry which is preliminary data.</text>
</comment>
<dbReference type="GO" id="GO:0005737">
    <property type="term" value="C:cytoplasm"/>
    <property type="evidence" value="ECO:0007669"/>
    <property type="project" value="UniProtKB-ARBA"/>
</dbReference>
<dbReference type="Proteomes" id="UP000646548">
    <property type="component" value="Unassembled WGS sequence"/>
</dbReference>
<keyword evidence="3" id="KW-0862">Zinc</keyword>
<keyword evidence="2 4" id="KW-0863">Zinc-finger</keyword>
<dbReference type="EMBL" id="WKFB01001114">
    <property type="protein sequence ID" value="KAF6715304.1"/>
    <property type="molecule type" value="Genomic_DNA"/>
</dbReference>
<evidence type="ECO:0000256" key="1">
    <source>
        <dbReference type="ARBA" id="ARBA00022723"/>
    </source>
</evidence>
<dbReference type="SMART" id="SM00589">
    <property type="entry name" value="PRY"/>
    <property type="match status" value="1"/>
</dbReference>
<dbReference type="InterPro" id="IPR051051">
    <property type="entry name" value="E3_ubiq-ligase_TRIM/RNF"/>
</dbReference>
<dbReference type="SUPFAM" id="SSF57845">
    <property type="entry name" value="B-box zinc-binding domain"/>
    <property type="match status" value="1"/>
</dbReference>
<feature type="region of interest" description="Disordered" evidence="6">
    <location>
        <begin position="270"/>
        <end position="335"/>
    </location>
</feature>
<proteinExistence type="predicted"/>
<evidence type="ECO:0000256" key="4">
    <source>
        <dbReference type="PROSITE-ProRule" id="PRU00024"/>
    </source>
</evidence>
<feature type="domain" description="B box-type" evidence="7">
    <location>
        <begin position="46"/>
        <end position="86"/>
    </location>
</feature>
<dbReference type="InterPro" id="IPR013320">
    <property type="entry name" value="ConA-like_dom_sf"/>
</dbReference>
<evidence type="ECO:0000313" key="10">
    <source>
        <dbReference type="Proteomes" id="UP000646548"/>
    </source>
</evidence>
<dbReference type="GO" id="GO:0008270">
    <property type="term" value="F:zinc ion binding"/>
    <property type="evidence" value="ECO:0007669"/>
    <property type="project" value="UniProtKB-KW"/>
</dbReference>
<dbReference type="Pfam" id="PF00643">
    <property type="entry name" value="zf-B_box"/>
    <property type="match status" value="1"/>
</dbReference>
<evidence type="ECO:0000256" key="3">
    <source>
        <dbReference type="ARBA" id="ARBA00022833"/>
    </source>
</evidence>
<dbReference type="InterPro" id="IPR003879">
    <property type="entry name" value="Butyrophylin_SPRY"/>
</dbReference>
<dbReference type="InterPro" id="IPR000315">
    <property type="entry name" value="Znf_B-box"/>
</dbReference>
<keyword evidence="9" id="KW-0436">Ligase</keyword>
<evidence type="ECO:0000313" key="9">
    <source>
        <dbReference type="EMBL" id="KAF6715304.1"/>
    </source>
</evidence>
<dbReference type="Gene3D" id="3.30.160.60">
    <property type="entry name" value="Classic Zinc Finger"/>
    <property type="match status" value="1"/>
</dbReference>
<dbReference type="Pfam" id="PF13765">
    <property type="entry name" value="PRY"/>
    <property type="match status" value="1"/>
</dbReference>
<dbReference type="GO" id="GO:0016874">
    <property type="term" value="F:ligase activity"/>
    <property type="evidence" value="ECO:0007669"/>
    <property type="project" value="UniProtKB-KW"/>
</dbReference>
<keyword evidence="1" id="KW-0479">Metal-binding</keyword>
<dbReference type="Gene3D" id="2.60.120.920">
    <property type="match status" value="1"/>
</dbReference>
<dbReference type="Pfam" id="PF25600">
    <property type="entry name" value="TRIM_CC"/>
    <property type="match status" value="1"/>
</dbReference>
<evidence type="ECO:0000259" key="8">
    <source>
        <dbReference type="PROSITE" id="PS50188"/>
    </source>
</evidence>
<dbReference type="PANTHER" id="PTHR25465">
    <property type="entry name" value="B-BOX DOMAIN CONTAINING"/>
    <property type="match status" value="1"/>
</dbReference>
<dbReference type="PRINTS" id="PR01407">
    <property type="entry name" value="BUTYPHLNCDUF"/>
</dbReference>
<dbReference type="AlphaFoldDB" id="A0A834EZD7"/>
<evidence type="ECO:0000256" key="6">
    <source>
        <dbReference type="SAM" id="MobiDB-lite"/>
    </source>
</evidence>
<dbReference type="SMART" id="SM00449">
    <property type="entry name" value="SPRY"/>
    <property type="match status" value="1"/>
</dbReference>
<keyword evidence="5" id="KW-0175">Coiled coil</keyword>
<feature type="domain" description="B30.2/SPRY" evidence="8">
    <location>
        <begin position="351"/>
        <end position="547"/>
    </location>
</feature>
<dbReference type="PROSITE" id="PS50119">
    <property type="entry name" value="ZF_BBOX"/>
    <property type="match status" value="1"/>
</dbReference>
<evidence type="ECO:0000256" key="5">
    <source>
        <dbReference type="SAM" id="Coils"/>
    </source>
</evidence>
<dbReference type="InterPro" id="IPR006574">
    <property type="entry name" value="PRY"/>
</dbReference>
<sequence>MCKKERRAAVRSCLACMSSFCEDHLKPHQTKKSLKKHELIAPVSNLAEKICTQHKYMQEFFCRHCKMFVCWLCTSNQHKDHECVSTKIQRLEKQKVLSEIQADNQQRLKDREQELKELKKVMEVAKNSANRVHSETEAVVRELQESMERLQELLEEALDQTGLEKMGQAQEVVENLEGEIRERKKRDTEMKDLSGCDDHIYYLQTCDSMSTPLEVGDFPVVLVNAEASYEPVRSAILALRERVEDLCNQELGKIIKQVNETTLFTLKESPTPSISVGVRSDRTDRANPSSPRAETGAGEDERETETNLQPSPTPSRRESQSLWSRSSQSPVIPAATPAPVLVTPVREINLDSIQAPEPRSREEFLQYAVNLMLDPNTAHKRLVLSEGNTKATLQGASQPYPDSPQRFDGWTQVMCQAPLQAQRCYWEVDWRGRGSSMGVAYSSLSRKGSDARSGIGYNAQSWTLELSDTCCSAMHDNQKKDIPVTYSPRLGIYLDMISGTLGFYSVADSMVPLHTFRANFTQPVYAVFGVGSGVGVGLDFALGQFSSSSDSIKICPL</sequence>
<dbReference type="InterPro" id="IPR058030">
    <property type="entry name" value="TRIM8/14/16/25/29/45/65_CC"/>
</dbReference>
<dbReference type="InterPro" id="IPR001870">
    <property type="entry name" value="B30.2/SPRY"/>
</dbReference>
<feature type="coiled-coil region" evidence="5">
    <location>
        <begin position="88"/>
        <end position="186"/>
    </location>
</feature>
<accession>A0A834EZD7</accession>
<name>A0A834EZD7_ORYME</name>
<dbReference type="InterPro" id="IPR003877">
    <property type="entry name" value="SPRY_dom"/>
</dbReference>
<dbReference type="Pfam" id="PF00622">
    <property type="entry name" value="SPRY"/>
    <property type="match status" value="1"/>
</dbReference>
<dbReference type="PROSITE" id="PS50188">
    <property type="entry name" value="B302_SPRY"/>
    <property type="match status" value="1"/>
</dbReference>
<protein>
    <submittedName>
        <fullName evidence="9">E3 ubiquitin/ISG15 ligase TRIM25</fullName>
    </submittedName>
</protein>
<organism evidence="9 10">
    <name type="scientific">Oryzias melastigma</name>
    <name type="common">Marine medaka</name>
    <dbReference type="NCBI Taxonomy" id="30732"/>
    <lineage>
        <taxon>Eukaryota</taxon>
        <taxon>Metazoa</taxon>
        <taxon>Chordata</taxon>
        <taxon>Craniata</taxon>
        <taxon>Vertebrata</taxon>
        <taxon>Euteleostomi</taxon>
        <taxon>Actinopterygii</taxon>
        <taxon>Neopterygii</taxon>
        <taxon>Teleostei</taxon>
        <taxon>Neoteleostei</taxon>
        <taxon>Acanthomorphata</taxon>
        <taxon>Ovalentaria</taxon>
        <taxon>Atherinomorphae</taxon>
        <taxon>Beloniformes</taxon>
        <taxon>Adrianichthyidae</taxon>
        <taxon>Oryziinae</taxon>
        <taxon>Oryzias</taxon>
    </lineage>
</organism>
<feature type="compositionally biased region" description="Low complexity" evidence="6">
    <location>
        <begin position="320"/>
        <end position="335"/>
    </location>
</feature>
<gene>
    <name evidence="9" type="ORF">FQA47_022292</name>
</gene>
<dbReference type="Gene3D" id="4.10.830.40">
    <property type="match status" value="1"/>
</dbReference>
<reference evidence="9" key="1">
    <citation type="journal article" name="BMC Genomics">
        <title>Long-read sequencing and de novo genome assembly of marine medaka (Oryzias melastigma).</title>
        <authorList>
            <person name="Liang P."/>
            <person name="Saqib H.S.A."/>
            <person name="Ni X."/>
            <person name="Shen Y."/>
        </authorList>
    </citation>
    <scope>NUCLEOTIDE SEQUENCE</scope>
    <source>
        <strain evidence="9">Bigg-433</strain>
    </source>
</reference>
<dbReference type="PANTHER" id="PTHR25465:SF12">
    <property type="entry name" value="E3 UBIQUITIN_ISG15 LIGASE TRIM25 ISOFORM X1"/>
    <property type="match status" value="1"/>
</dbReference>
<evidence type="ECO:0000259" key="7">
    <source>
        <dbReference type="PROSITE" id="PS50119"/>
    </source>
</evidence>
<dbReference type="SUPFAM" id="SSF49899">
    <property type="entry name" value="Concanavalin A-like lectins/glucanases"/>
    <property type="match status" value="1"/>
</dbReference>